<evidence type="ECO:0000313" key="2">
    <source>
        <dbReference type="EMBL" id="CDG71430.1"/>
    </source>
</evidence>
<accession>T2MHK4</accession>
<dbReference type="SMART" id="SM00213">
    <property type="entry name" value="UBQ"/>
    <property type="match status" value="7"/>
</dbReference>
<feature type="non-terminal residue" evidence="2">
    <location>
        <position position="1"/>
    </location>
</feature>
<dbReference type="PRINTS" id="PR00348">
    <property type="entry name" value="UBIQUITIN"/>
</dbReference>
<protein>
    <submittedName>
        <fullName evidence="2">Polyubiquitin-C</fullName>
    </submittedName>
</protein>
<dbReference type="InterPro" id="IPR019956">
    <property type="entry name" value="Ubiquitin_dom"/>
</dbReference>
<reference evidence="2" key="1">
    <citation type="journal article" date="2013" name="Genome Biol. Evol.">
        <title>Punctuated emergences of genetic and phenotypic innovations in eumetazoan, bilaterian, euteleostome, and hominidae ancestors.</title>
        <authorList>
            <person name="Wenger Y."/>
            <person name="Galliot B."/>
        </authorList>
    </citation>
    <scope>NUCLEOTIDE SEQUENCE</scope>
    <source>
        <tissue evidence="2">Whole animals</tissue>
    </source>
</reference>
<feature type="domain" description="Ubiquitin-like" evidence="1">
    <location>
        <begin position="192"/>
        <end position="267"/>
    </location>
</feature>
<feature type="domain" description="Ubiquitin-like" evidence="1">
    <location>
        <begin position="44"/>
        <end position="111"/>
    </location>
</feature>
<feature type="domain" description="Ubiquitin-like" evidence="1">
    <location>
        <begin position="495"/>
        <end position="563"/>
    </location>
</feature>
<feature type="domain" description="Ubiquitin-like" evidence="1">
    <location>
        <begin position="116"/>
        <end position="191"/>
    </location>
</feature>
<dbReference type="InterPro" id="IPR019954">
    <property type="entry name" value="Ubiquitin_CS"/>
</dbReference>
<gene>
    <name evidence="2" type="primary">UBC</name>
</gene>
<dbReference type="OrthoDB" id="428577at2759"/>
<name>T2MHK4_HYDVU</name>
<feature type="domain" description="Ubiquitin-like" evidence="1">
    <location>
        <begin position="419"/>
        <end position="494"/>
    </location>
</feature>
<sequence length="573" mass="65328">HGICLDIPSDQRLFIDTRPSDFNKPMSIYSISTHDRAIQIRASMQIFAETQCYKIMTLEVEPADTIKKAKIQDKEGIPPAYQHLIFANKKLEDGRTLVDYNIQKNSCLYLVEVGIGQIHIKTLTSKIISLEVERINTIEDVKENIKVREGVPPDQQRLFFAGNILKDERTLSDYNILKESILQHVLRLEGDMKIFVKTLTGKTITLEVEPADTIENVKAKIQDKEGFLPDQQRLIFAGKELEDDRTLSYYNVQKESTLHLVLRLRGGMQIFVKTLTGKTFTLEVEPANTIDEVKAKICDKEGVPPDQQRLIFHGILLEDATLSDCNVQKKSVLQLVLRLRGGMQIFVKTLTGKTITLEVELADTIENVKARIQDKKGFLPDQQRLIFAGKELEDDRTLSYYNVQKESTLHLVLRLRGSMNIFVKTLTGKTITLEVEPADTIDNVKAKIHDKEGVPLDQQSLFFAGKELENERTLSDYNIQKKYTLDLFLRIEGGMRINVKTLTRKIITLEVNPANTINNIKAKISDMDCILPDQHVLTFNGQQLDNERSLSSYNIESESTLFVELNTIHRPNM</sequence>
<dbReference type="Gene3D" id="3.10.20.90">
    <property type="entry name" value="Phosphatidylinositol 3-kinase Catalytic Subunit, Chain A, domain 1"/>
    <property type="match status" value="7"/>
</dbReference>
<feature type="domain" description="Ubiquitin-like" evidence="1">
    <location>
        <begin position="343"/>
        <end position="418"/>
    </location>
</feature>
<proteinExistence type="evidence at transcript level"/>
<evidence type="ECO:0000259" key="1">
    <source>
        <dbReference type="PROSITE" id="PS50053"/>
    </source>
</evidence>
<organism evidence="2">
    <name type="scientific">Hydra vulgaris</name>
    <name type="common">Hydra</name>
    <name type="synonym">Hydra attenuata</name>
    <dbReference type="NCBI Taxonomy" id="6087"/>
    <lineage>
        <taxon>Eukaryota</taxon>
        <taxon>Metazoa</taxon>
        <taxon>Cnidaria</taxon>
        <taxon>Hydrozoa</taxon>
        <taxon>Hydroidolina</taxon>
        <taxon>Anthoathecata</taxon>
        <taxon>Aplanulata</taxon>
        <taxon>Hydridae</taxon>
        <taxon>Hydra</taxon>
    </lineage>
</organism>
<dbReference type="PANTHER" id="PTHR10666">
    <property type="entry name" value="UBIQUITIN"/>
    <property type="match status" value="1"/>
</dbReference>
<dbReference type="PROSITE" id="PS50053">
    <property type="entry name" value="UBIQUITIN_2"/>
    <property type="match status" value="7"/>
</dbReference>
<dbReference type="AlphaFoldDB" id="T2MHK4"/>
<dbReference type="InterPro" id="IPR000626">
    <property type="entry name" value="Ubiquitin-like_dom"/>
</dbReference>
<dbReference type="InterPro" id="IPR050158">
    <property type="entry name" value="Ubiquitin_ubiquitin-like"/>
</dbReference>
<dbReference type="SUPFAM" id="SSF54236">
    <property type="entry name" value="Ubiquitin-like"/>
    <property type="match status" value="7"/>
</dbReference>
<dbReference type="FunFam" id="3.10.20.90:FF:000160">
    <property type="entry name" value="Polyubiquitin-C"/>
    <property type="match status" value="5"/>
</dbReference>
<dbReference type="Pfam" id="PF00240">
    <property type="entry name" value="ubiquitin"/>
    <property type="match status" value="7"/>
</dbReference>
<dbReference type="EMBL" id="HAAD01005198">
    <property type="protein sequence ID" value="CDG71430.1"/>
    <property type="molecule type" value="mRNA"/>
</dbReference>
<dbReference type="PROSITE" id="PS00299">
    <property type="entry name" value="UBIQUITIN_1"/>
    <property type="match status" value="1"/>
</dbReference>
<feature type="domain" description="Ubiquitin-like" evidence="1">
    <location>
        <begin position="268"/>
        <end position="342"/>
    </location>
</feature>
<dbReference type="InterPro" id="IPR029071">
    <property type="entry name" value="Ubiquitin-like_domsf"/>
</dbReference>
<feature type="non-terminal residue" evidence="2">
    <location>
        <position position="573"/>
    </location>
</feature>
<dbReference type="CDD" id="cd01803">
    <property type="entry name" value="Ubl_ubiquitin"/>
    <property type="match status" value="1"/>
</dbReference>